<evidence type="ECO:0000313" key="2">
    <source>
        <dbReference type="Proteomes" id="UP001472677"/>
    </source>
</evidence>
<accession>A0ABR2F5X3</accession>
<dbReference type="EMBL" id="JBBPBM010000008">
    <property type="protein sequence ID" value="KAK8572415.1"/>
    <property type="molecule type" value="Genomic_DNA"/>
</dbReference>
<organism evidence="1 2">
    <name type="scientific">Hibiscus sabdariffa</name>
    <name type="common">roselle</name>
    <dbReference type="NCBI Taxonomy" id="183260"/>
    <lineage>
        <taxon>Eukaryota</taxon>
        <taxon>Viridiplantae</taxon>
        <taxon>Streptophyta</taxon>
        <taxon>Embryophyta</taxon>
        <taxon>Tracheophyta</taxon>
        <taxon>Spermatophyta</taxon>
        <taxon>Magnoliopsida</taxon>
        <taxon>eudicotyledons</taxon>
        <taxon>Gunneridae</taxon>
        <taxon>Pentapetalae</taxon>
        <taxon>rosids</taxon>
        <taxon>malvids</taxon>
        <taxon>Malvales</taxon>
        <taxon>Malvaceae</taxon>
        <taxon>Malvoideae</taxon>
        <taxon>Hibiscus</taxon>
    </lineage>
</organism>
<evidence type="ECO:0000313" key="1">
    <source>
        <dbReference type="EMBL" id="KAK8572415.1"/>
    </source>
</evidence>
<gene>
    <name evidence="1" type="ORF">V6N12_028469</name>
</gene>
<protein>
    <submittedName>
        <fullName evidence="1">Uncharacterized protein</fullName>
    </submittedName>
</protein>
<keyword evidence="2" id="KW-1185">Reference proteome</keyword>
<dbReference type="Proteomes" id="UP001472677">
    <property type="component" value="Unassembled WGS sequence"/>
</dbReference>
<comment type="caution">
    <text evidence="1">The sequence shown here is derived from an EMBL/GenBank/DDBJ whole genome shotgun (WGS) entry which is preliminary data.</text>
</comment>
<sequence length="153" mass="17175">MVSLQEEEKLAVIHYWLNSFWPLAHLNCFASHLSIGALEEAGRRLVSRHSACTLTHESVTLDDTQKQTINRDSDHLHTTLKSKNHSYSCLESGDLRCLIVAFDGSQFKAPIIYPTSDAIESAGYFLLQCHPSIDVSLFDSSPVKILPRDISFE</sequence>
<proteinExistence type="predicted"/>
<name>A0ABR2F5X3_9ROSI</name>
<reference evidence="1 2" key="1">
    <citation type="journal article" date="2024" name="G3 (Bethesda)">
        <title>Genome assembly of Hibiscus sabdariffa L. provides insights into metabolisms of medicinal natural products.</title>
        <authorList>
            <person name="Kim T."/>
        </authorList>
    </citation>
    <scope>NUCLEOTIDE SEQUENCE [LARGE SCALE GENOMIC DNA]</scope>
    <source>
        <strain evidence="1">TK-2024</strain>
        <tissue evidence="1">Old leaves</tissue>
    </source>
</reference>